<comment type="caution">
    <text evidence="2">The sequence shown here is derived from an EMBL/GenBank/DDBJ whole genome shotgun (WGS) entry which is preliminary data.</text>
</comment>
<evidence type="ECO:0000313" key="3">
    <source>
        <dbReference type="Proteomes" id="UP000053558"/>
    </source>
</evidence>
<sequence length="172" mass="19488">MSGPYILLQFGSDPFDYKLEDLEGRPAFTMYVEGTPNVVMHIAREAEWRQQHTTIMGPDNSFLYFGPERMPGYMVYGNGAQQPMTSSLRKKDSSGSRFFTSQSGKELKWKITPQRMECSDGRTSVATWELSQPEDMFHARLTVKAAGMPIVTEVMTTLALNRMASELGWNLE</sequence>
<dbReference type="InterPro" id="IPR046528">
    <property type="entry name" value="DUF6593"/>
</dbReference>
<evidence type="ECO:0000259" key="1">
    <source>
        <dbReference type="Pfam" id="PF20236"/>
    </source>
</evidence>
<protein>
    <recommendedName>
        <fullName evidence="1">DUF6593 domain-containing protein</fullName>
    </recommendedName>
</protein>
<dbReference type="RefSeq" id="XP_007773513.1">
    <property type="nucleotide sequence ID" value="XM_007775323.1"/>
</dbReference>
<dbReference type="GeneID" id="19201385"/>
<feature type="domain" description="DUF6593" evidence="1">
    <location>
        <begin position="74"/>
        <end position="159"/>
    </location>
</feature>
<name>A0A5M3MB07_CONPW</name>
<dbReference type="Pfam" id="PF20236">
    <property type="entry name" value="DUF6593"/>
    <property type="match status" value="1"/>
</dbReference>
<dbReference type="EMBL" id="JH711586">
    <property type="protein sequence ID" value="EIW76263.1"/>
    <property type="molecule type" value="Genomic_DNA"/>
</dbReference>
<dbReference type="KEGG" id="cput:CONPUDRAFT_139678"/>
<organism evidence="2 3">
    <name type="scientific">Coniophora puteana (strain RWD-64-598)</name>
    <name type="common">Brown rot fungus</name>
    <dbReference type="NCBI Taxonomy" id="741705"/>
    <lineage>
        <taxon>Eukaryota</taxon>
        <taxon>Fungi</taxon>
        <taxon>Dikarya</taxon>
        <taxon>Basidiomycota</taxon>
        <taxon>Agaricomycotina</taxon>
        <taxon>Agaricomycetes</taxon>
        <taxon>Agaricomycetidae</taxon>
        <taxon>Boletales</taxon>
        <taxon>Coniophorineae</taxon>
        <taxon>Coniophoraceae</taxon>
        <taxon>Coniophora</taxon>
    </lineage>
</organism>
<dbReference type="OrthoDB" id="3168860at2759"/>
<gene>
    <name evidence="2" type="ORF">CONPUDRAFT_139678</name>
</gene>
<accession>A0A5M3MB07</accession>
<reference evidence="3" key="1">
    <citation type="journal article" date="2012" name="Science">
        <title>The Paleozoic origin of enzymatic lignin decomposition reconstructed from 31 fungal genomes.</title>
        <authorList>
            <person name="Floudas D."/>
            <person name="Binder M."/>
            <person name="Riley R."/>
            <person name="Barry K."/>
            <person name="Blanchette R.A."/>
            <person name="Henrissat B."/>
            <person name="Martinez A.T."/>
            <person name="Otillar R."/>
            <person name="Spatafora J.W."/>
            <person name="Yadav J.S."/>
            <person name="Aerts A."/>
            <person name="Benoit I."/>
            <person name="Boyd A."/>
            <person name="Carlson A."/>
            <person name="Copeland A."/>
            <person name="Coutinho P.M."/>
            <person name="de Vries R.P."/>
            <person name="Ferreira P."/>
            <person name="Findley K."/>
            <person name="Foster B."/>
            <person name="Gaskell J."/>
            <person name="Glotzer D."/>
            <person name="Gorecki P."/>
            <person name="Heitman J."/>
            <person name="Hesse C."/>
            <person name="Hori C."/>
            <person name="Igarashi K."/>
            <person name="Jurgens J.A."/>
            <person name="Kallen N."/>
            <person name="Kersten P."/>
            <person name="Kohler A."/>
            <person name="Kuees U."/>
            <person name="Kumar T.K.A."/>
            <person name="Kuo A."/>
            <person name="LaButti K."/>
            <person name="Larrondo L.F."/>
            <person name="Lindquist E."/>
            <person name="Ling A."/>
            <person name="Lombard V."/>
            <person name="Lucas S."/>
            <person name="Lundell T."/>
            <person name="Martin R."/>
            <person name="McLaughlin D.J."/>
            <person name="Morgenstern I."/>
            <person name="Morin E."/>
            <person name="Murat C."/>
            <person name="Nagy L.G."/>
            <person name="Nolan M."/>
            <person name="Ohm R.A."/>
            <person name="Patyshakuliyeva A."/>
            <person name="Rokas A."/>
            <person name="Ruiz-Duenas F.J."/>
            <person name="Sabat G."/>
            <person name="Salamov A."/>
            <person name="Samejima M."/>
            <person name="Schmutz J."/>
            <person name="Slot J.C."/>
            <person name="St John F."/>
            <person name="Stenlid J."/>
            <person name="Sun H."/>
            <person name="Sun S."/>
            <person name="Syed K."/>
            <person name="Tsang A."/>
            <person name="Wiebenga A."/>
            <person name="Young D."/>
            <person name="Pisabarro A."/>
            <person name="Eastwood D.C."/>
            <person name="Martin F."/>
            <person name="Cullen D."/>
            <person name="Grigoriev I.V."/>
            <person name="Hibbett D.S."/>
        </authorList>
    </citation>
    <scope>NUCLEOTIDE SEQUENCE [LARGE SCALE GENOMIC DNA]</scope>
    <source>
        <strain evidence="3">RWD-64-598 SS2</strain>
    </source>
</reference>
<dbReference type="AlphaFoldDB" id="A0A5M3MB07"/>
<dbReference type="OMA" id="QHPDIMG"/>
<proteinExistence type="predicted"/>
<evidence type="ECO:0000313" key="2">
    <source>
        <dbReference type="EMBL" id="EIW76263.1"/>
    </source>
</evidence>
<keyword evidence="3" id="KW-1185">Reference proteome</keyword>
<dbReference type="Proteomes" id="UP000053558">
    <property type="component" value="Unassembled WGS sequence"/>
</dbReference>